<evidence type="ECO:0000256" key="4">
    <source>
        <dbReference type="ARBA" id="ARBA00022496"/>
    </source>
</evidence>
<comment type="similarity">
    <text evidence="12">Belongs to the TonB-dependent receptor family.</text>
</comment>
<feature type="chain" id="PRO_5015436064" evidence="13">
    <location>
        <begin position="23"/>
        <end position="916"/>
    </location>
</feature>
<dbReference type="PANTHER" id="PTHR32552">
    <property type="entry name" value="FERRICHROME IRON RECEPTOR-RELATED"/>
    <property type="match status" value="1"/>
</dbReference>
<dbReference type="GO" id="GO:0015344">
    <property type="term" value="F:siderophore uptake transmembrane transporter activity"/>
    <property type="evidence" value="ECO:0007669"/>
    <property type="project" value="TreeGrafter"/>
</dbReference>
<dbReference type="AlphaFoldDB" id="A0A2S4N5L0"/>
<evidence type="ECO:0000259" key="14">
    <source>
        <dbReference type="Pfam" id="PF07715"/>
    </source>
</evidence>
<dbReference type="Gene3D" id="2.40.170.20">
    <property type="entry name" value="TonB-dependent receptor, beta-barrel domain"/>
    <property type="match status" value="1"/>
</dbReference>
<evidence type="ECO:0000256" key="12">
    <source>
        <dbReference type="PROSITE-ProRule" id="PRU01360"/>
    </source>
</evidence>
<gene>
    <name evidence="15" type="ORF">Q361_11613</name>
</gene>
<keyword evidence="16" id="KW-1185">Reference proteome</keyword>
<dbReference type="SUPFAM" id="SSF56935">
    <property type="entry name" value="Porins"/>
    <property type="match status" value="1"/>
</dbReference>
<dbReference type="InterPro" id="IPR008969">
    <property type="entry name" value="CarboxyPept-like_regulatory"/>
</dbReference>
<dbReference type="PROSITE" id="PS01156">
    <property type="entry name" value="TONB_DEPENDENT_REC_2"/>
    <property type="match status" value="1"/>
</dbReference>
<comment type="subcellular location">
    <subcellularLocation>
        <location evidence="1 12">Cell outer membrane</location>
        <topology evidence="1 12">Multi-pass membrane protein</topology>
    </subcellularLocation>
</comment>
<evidence type="ECO:0000256" key="10">
    <source>
        <dbReference type="ARBA" id="ARBA00023136"/>
    </source>
</evidence>
<evidence type="ECO:0000256" key="3">
    <source>
        <dbReference type="ARBA" id="ARBA00022452"/>
    </source>
</evidence>
<evidence type="ECO:0000256" key="9">
    <source>
        <dbReference type="ARBA" id="ARBA00023077"/>
    </source>
</evidence>
<evidence type="ECO:0000256" key="1">
    <source>
        <dbReference type="ARBA" id="ARBA00004571"/>
    </source>
</evidence>
<dbReference type="Gene3D" id="2.170.130.10">
    <property type="entry name" value="TonB-dependent receptor, plug domain"/>
    <property type="match status" value="1"/>
</dbReference>
<evidence type="ECO:0000256" key="6">
    <source>
        <dbReference type="ARBA" id="ARBA00022729"/>
    </source>
</evidence>
<dbReference type="Pfam" id="PF13715">
    <property type="entry name" value="CarbopepD_reg_2"/>
    <property type="match status" value="1"/>
</dbReference>
<evidence type="ECO:0000256" key="7">
    <source>
        <dbReference type="ARBA" id="ARBA00023004"/>
    </source>
</evidence>
<keyword evidence="2 12" id="KW-0813">Transport</keyword>
<dbReference type="Gene3D" id="2.60.40.1120">
    <property type="entry name" value="Carboxypeptidase-like, regulatory domain"/>
    <property type="match status" value="1"/>
</dbReference>
<evidence type="ECO:0000313" key="15">
    <source>
        <dbReference type="EMBL" id="POS00960.1"/>
    </source>
</evidence>
<keyword evidence="8" id="KW-0406">Ion transport</keyword>
<dbReference type="InterPro" id="IPR037066">
    <property type="entry name" value="Plug_dom_sf"/>
</dbReference>
<keyword evidence="7" id="KW-0408">Iron</keyword>
<feature type="signal peptide" evidence="13">
    <location>
        <begin position="1"/>
        <end position="22"/>
    </location>
</feature>
<dbReference type="InterPro" id="IPR039426">
    <property type="entry name" value="TonB-dep_rcpt-like"/>
</dbReference>
<name>A0A2S4N5L0_9FLAO</name>
<comment type="caution">
    <text evidence="15">The sequence shown here is derived from an EMBL/GenBank/DDBJ whole genome shotgun (WGS) entry which is preliminary data.</text>
</comment>
<evidence type="ECO:0000256" key="11">
    <source>
        <dbReference type="ARBA" id="ARBA00023237"/>
    </source>
</evidence>
<keyword evidence="15" id="KW-0675">Receptor</keyword>
<accession>A0A2S4N5L0</accession>
<dbReference type="GO" id="GO:0009279">
    <property type="term" value="C:cell outer membrane"/>
    <property type="evidence" value="ECO:0007669"/>
    <property type="project" value="UniProtKB-SubCell"/>
</dbReference>
<evidence type="ECO:0000256" key="2">
    <source>
        <dbReference type="ARBA" id="ARBA00022448"/>
    </source>
</evidence>
<dbReference type="Pfam" id="PF07715">
    <property type="entry name" value="Plug"/>
    <property type="match status" value="1"/>
</dbReference>
<keyword evidence="9" id="KW-0798">TonB box</keyword>
<dbReference type="InterPro" id="IPR036942">
    <property type="entry name" value="Beta-barrel_TonB_sf"/>
</dbReference>
<dbReference type="OrthoDB" id="9761152at2"/>
<dbReference type="PANTHER" id="PTHR32552:SF68">
    <property type="entry name" value="FERRICHROME OUTER MEMBRANE TRANSPORTER_PHAGE RECEPTOR"/>
    <property type="match status" value="1"/>
</dbReference>
<evidence type="ECO:0000256" key="13">
    <source>
        <dbReference type="SAM" id="SignalP"/>
    </source>
</evidence>
<dbReference type="InterPro" id="IPR012910">
    <property type="entry name" value="Plug_dom"/>
</dbReference>
<organism evidence="15 16">
    <name type="scientific">Flavobacterium croceum DSM 17960</name>
    <dbReference type="NCBI Taxonomy" id="1121886"/>
    <lineage>
        <taxon>Bacteria</taxon>
        <taxon>Pseudomonadati</taxon>
        <taxon>Bacteroidota</taxon>
        <taxon>Flavobacteriia</taxon>
        <taxon>Flavobacteriales</taxon>
        <taxon>Flavobacteriaceae</taxon>
        <taxon>Flavobacterium</taxon>
    </lineage>
</organism>
<protein>
    <submittedName>
        <fullName evidence="15">TonB-dependent receptor-like protein</fullName>
    </submittedName>
</protein>
<keyword evidence="4" id="KW-0410">Iron transport</keyword>
<evidence type="ECO:0000313" key="16">
    <source>
        <dbReference type="Proteomes" id="UP000237056"/>
    </source>
</evidence>
<keyword evidence="5 12" id="KW-0812">Transmembrane</keyword>
<proteinExistence type="inferred from homology"/>
<dbReference type="RefSeq" id="WP_103726824.1">
    <property type="nucleotide sequence ID" value="NZ_PQNY01000016.1"/>
</dbReference>
<evidence type="ECO:0000256" key="8">
    <source>
        <dbReference type="ARBA" id="ARBA00023065"/>
    </source>
</evidence>
<keyword evidence="3 12" id="KW-1134">Transmembrane beta strand</keyword>
<keyword evidence="10 12" id="KW-0472">Membrane</keyword>
<dbReference type="PROSITE" id="PS52016">
    <property type="entry name" value="TONB_DEPENDENT_REC_3"/>
    <property type="match status" value="1"/>
</dbReference>
<reference evidence="15 16" key="1">
    <citation type="submission" date="2018-01" db="EMBL/GenBank/DDBJ databases">
        <title>Genomic Encyclopedia of Type Strains, Phase I: the one thousand microbial genomes (KMG-I) project.</title>
        <authorList>
            <person name="Goeker M."/>
        </authorList>
    </citation>
    <scope>NUCLEOTIDE SEQUENCE [LARGE SCALE GENOMIC DNA]</scope>
    <source>
        <strain evidence="15 16">DSM 17960</strain>
    </source>
</reference>
<evidence type="ECO:0000256" key="5">
    <source>
        <dbReference type="ARBA" id="ARBA00022692"/>
    </source>
</evidence>
<dbReference type="SUPFAM" id="SSF49464">
    <property type="entry name" value="Carboxypeptidase regulatory domain-like"/>
    <property type="match status" value="1"/>
</dbReference>
<dbReference type="EMBL" id="PQNY01000016">
    <property type="protein sequence ID" value="POS00960.1"/>
    <property type="molecule type" value="Genomic_DNA"/>
</dbReference>
<dbReference type="Proteomes" id="UP000237056">
    <property type="component" value="Unassembled WGS sequence"/>
</dbReference>
<keyword evidence="11 12" id="KW-0998">Cell outer membrane</keyword>
<feature type="domain" description="TonB-dependent receptor plug" evidence="14">
    <location>
        <begin position="119"/>
        <end position="228"/>
    </location>
</feature>
<dbReference type="InterPro" id="IPR010917">
    <property type="entry name" value="TonB_rcpt_CS"/>
</dbReference>
<sequence>MKKITNWVFSVVMLFVVNTVFAQSKVSGTVVDSELNTPLSGVNVKVKGTSTGVATDANGKFSLTTTATSGQLVISFIGYENKTVSFNGKDLGTIKLSSASNQLEDVVIIGKGVIDLAKDRKTPVAATTIKSAEIQAKVGSADITQAFVNTPSVYVAGQAGGFGDSRITVRGFQQDNTAFLLNGQPINGMEDGKMYWSNWSGMSDIANAVQIQRGLGSSKLAISSVGGTVNFVTKATEMKQGGFASLGVANDNYFKSTVAYNTGLSNKGWGASFMMSHWQGDGYNDGTRGEGQNYFLSVGYKPNNKHNFNVLITGAPQYHDQNFSKRISDYLGFGRRYNNNYGFLGGKYISERTNFYHKPVANINWDFKINDKTDLSTVLYASWGRGGGTGNYGSGKKNISQVNPYTGLAQSTYIDFDQIYANNVADSNGIGSNESSDPYRTKNYAIRSSMNNHQWYGIVSNLKNKLSENLSFNAGIDLRTYYGTHYRQVANYLGLNGWYETRKLFNQNHVNNLSTSTVASNTVNEYYPAEPWTAMFNTIGQSQRIDYDYSERISYGGIFGQLEYAKDNFTAFFQGALSQQKHQRFDRYDYELAHQDSEKVSNLGYNVKAGASYSIDKTHSLYANAGFYSRQPYHDNVYLNYTNRVNPLASNEDVLGFEAGYNFKSKIFNASLNAYRTSWKNRVIGTSFNVTAVAGQTIGGVLLPQGALVYTTSQNDEQLHTGLELDFTLKPVRKLDLKGFASVGNWEYKGNSVQRRYDENQNILDETKVDVDGGKVGDAAQTTFGLGAKYELFERFSIDADWRNYDKLYATVAATKDNLMLPTYDLVDAGISYKMLLGMDKKDSLLFRINISNVFDEVYLSELTSNVKNTDRINPTSMTDFSTYQSTGKEYKGIADANQGYFGLGRTWSVTLKYNF</sequence>
<keyword evidence="6 13" id="KW-0732">Signal</keyword>